<dbReference type="PANTHER" id="PTHR37512">
    <property type="entry name" value="TRIFUNCTIONAL NAD BIOSYNTHESIS/REGULATOR PROTEIN NADR"/>
    <property type="match status" value="1"/>
</dbReference>
<dbReference type="InterPro" id="IPR052735">
    <property type="entry name" value="NAD_biosynth-regulator"/>
</dbReference>
<dbReference type="Gene3D" id="3.40.50.300">
    <property type="entry name" value="P-loop containing nucleotide triphosphate hydrolases"/>
    <property type="match status" value="1"/>
</dbReference>
<feature type="domain" description="NadR/Ttd14 AAA" evidence="1">
    <location>
        <begin position="10"/>
        <end position="172"/>
    </location>
</feature>
<evidence type="ECO:0000313" key="2">
    <source>
        <dbReference type="EMBL" id="MFC6034780.1"/>
    </source>
</evidence>
<proteinExistence type="predicted"/>
<gene>
    <name evidence="2" type="ORF">ACFMB1_04445</name>
</gene>
<reference evidence="2 3" key="1">
    <citation type="submission" date="2024-09" db="EMBL/GenBank/DDBJ databases">
        <authorList>
            <person name="Zhang Z.-H."/>
        </authorList>
    </citation>
    <scope>NUCLEOTIDE SEQUENCE [LARGE SCALE GENOMIC DNA]</scope>
    <source>
        <strain evidence="2 3">HHTR114</strain>
    </source>
</reference>
<dbReference type="RefSeq" id="WP_379879881.1">
    <property type="nucleotide sequence ID" value="NZ_JBHPON010000001.1"/>
</dbReference>
<protein>
    <submittedName>
        <fullName evidence="2">AAA family ATPase</fullName>
    </submittedName>
</protein>
<name>A0ABW1KRY6_9PROT</name>
<dbReference type="SUPFAM" id="SSF52540">
    <property type="entry name" value="P-loop containing nucleoside triphosphate hydrolases"/>
    <property type="match status" value="1"/>
</dbReference>
<dbReference type="EMBL" id="JBHPON010000001">
    <property type="protein sequence ID" value="MFC6034780.1"/>
    <property type="molecule type" value="Genomic_DNA"/>
</dbReference>
<dbReference type="InterPro" id="IPR038727">
    <property type="entry name" value="NadR/Ttd14_AAA_dom"/>
</dbReference>
<dbReference type="Pfam" id="PF13521">
    <property type="entry name" value="AAA_28"/>
    <property type="match status" value="1"/>
</dbReference>
<keyword evidence="3" id="KW-1185">Reference proteome</keyword>
<organism evidence="2 3">
    <name type="scientific">Hyphococcus aureus</name>
    <dbReference type="NCBI Taxonomy" id="2666033"/>
    <lineage>
        <taxon>Bacteria</taxon>
        <taxon>Pseudomonadati</taxon>
        <taxon>Pseudomonadota</taxon>
        <taxon>Alphaproteobacteria</taxon>
        <taxon>Parvularculales</taxon>
        <taxon>Parvularculaceae</taxon>
        <taxon>Hyphococcus</taxon>
    </lineage>
</organism>
<evidence type="ECO:0000259" key="1">
    <source>
        <dbReference type="Pfam" id="PF13521"/>
    </source>
</evidence>
<sequence length="187" mass="21516">MSERAQKRLTLLGPESVGKTILGERLAKRFDTRLVREYGRTFDEKIMQPRYKHGKGWREDDLINIAETHTAMRAALSPLAGPLLIEDTDALMTAVWAEYLLNAPSVKIEAMARRSLADHYLLLTPETPWTDDGVRYAGKQEEREWFFNAAKKRLDAWKASYTIISGADWDDRERQAVSVAERMVKQF</sequence>
<dbReference type="PANTHER" id="PTHR37512:SF1">
    <property type="entry name" value="NADR_TTD14 AAA DOMAIN-CONTAINING PROTEIN"/>
    <property type="match status" value="1"/>
</dbReference>
<dbReference type="InterPro" id="IPR027417">
    <property type="entry name" value="P-loop_NTPase"/>
</dbReference>
<evidence type="ECO:0000313" key="3">
    <source>
        <dbReference type="Proteomes" id="UP001596116"/>
    </source>
</evidence>
<comment type="caution">
    <text evidence="2">The sequence shown here is derived from an EMBL/GenBank/DDBJ whole genome shotgun (WGS) entry which is preliminary data.</text>
</comment>
<accession>A0ABW1KRY6</accession>
<dbReference type="Proteomes" id="UP001596116">
    <property type="component" value="Unassembled WGS sequence"/>
</dbReference>